<proteinExistence type="predicted"/>
<dbReference type="Proteomes" id="UP001224775">
    <property type="component" value="Unassembled WGS sequence"/>
</dbReference>
<name>A0AAD8YGI9_9STRA</name>
<keyword evidence="2" id="KW-1185">Reference proteome</keyword>
<protein>
    <submittedName>
        <fullName evidence="1">Uncharacterized protein</fullName>
    </submittedName>
</protein>
<dbReference type="EMBL" id="JATAAI010000006">
    <property type="protein sequence ID" value="KAK1745027.1"/>
    <property type="molecule type" value="Genomic_DNA"/>
</dbReference>
<evidence type="ECO:0000313" key="2">
    <source>
        <dbReference type="Proteomes" id="UP001224775"/>
    </source>
</evidence>
<comment type="caution">
    <text evidence="1">The sequence shown here is derived from an EMBL/GenBank/DDBJ whole genome shotgun (WGS) entry which is preliminary data.</text>
</comment>
<organism evidence="1 2">
    <name type="scientific">Skeletonema marinoi</name>
    <dbReference type="NCBI Taxonomy" id="267567"/>
    <lineage>
        <taxon>Eukaryota</taxon>
        <taxon>Sar</taxon>
        <taxon>Stramenopiles</taxon>
        <taxon>Ochrophyta</taxon>
        <taxon>Bacillariophyta</taxon>
        <taxon>Coscinodiscophyceae</taxon>
        <taxon>Thalassiosirophycidae</taxon>
        <taxon>Thalassiosirales</taxon>
        <taxon>Skeletonemataceae</taxon>
        <taxon>Skeletonema</taxon>
        <taxon>Skeletonema marinoi-dohrnii complex</taxon>
    </lineage>
</organism>
<evidence type="ECO:0000313" key="1">
    <source>
        <dbReference type="EMBL" id="KAK1745027.1"/>
    </source>
</evidence>
<gene>
    <name evidence="1" type="ORF">QTG54_004318</name>
</gene>
<accession>A0AAD8YGI9</accession>
<sequence length="141" mass="15317">MEVEMRMLETKSSDCFCAYCSGAAMSPKDDSTCPIAIELLESAGQNMVAQQLDLSSSAQNGSYALKFTTKYHESIASTDIDVEGDKNAGVLTAPFLACKIAASYTLLRDFKLFMAQANTQMLMMVMVMAMISPCRPEEIPG</sequence>
<reference evidence="1" key="1">
    <citation type="submission" date="2023-06" db="EMBL/GenBank/DDBJ databases">
        <title>Survivors Of The Sea: Transcriptome response of Skeletonema marinoi to long-term dormancy.</title>
        <authorList>
            <person name="Pinder M.I.M."/>
            <person name="Kourtchenko O."/>
            <person name="Robertson E.K."/>
            <person name="Larsson T."/>
            <person name="Maumus F."/>
            <person name="Osuna-Cruz C.M."/>
            <person name="Vancaester E."/>
            <person name="Stenow R."/>
            <person name="Vandepoele K."/>
            <person name="Ploug H."/>
            <person name="Bruchert V."/>
            <person name="Godhe A."/>
            <person name="Topel M."/>
        </authorList>
    </citation>
    <scope>NUCLEOTIDE SEQUENCE</scope>
    <source>
        <strain evidence="1">R05AC</strain>
    </source>
</reference>
<dbReference type="AlphaFoldDB" id="A0AAD8YGI9"/>